<accession>G2PT66</accession>
<evidence type="ECO:0000313" key="12">
    <source>
        <dbReference type="Proteomes" id="UP000009257"/>
    </source>
</evidence>
<keyword evidence="1 10" id="KW-0540">Nuclease</keyword>
<evidence type="ECO:0000256" key="1">
    <source>
        <dbReference type="ARBA" id="ARBA00022722"/>
    </source>
</evidence>
<organism evidence="11 12">
    <name type="scientific">Caldicellulosiruptor acetigenus 6A</name>
    <dbReference type="NCBI Taxonomy" id="632516"/>
    <lineage>
        <taxon>Bacteria</taxon>
        <taxon>Bacillati</taxon>
        <taxon>Bacillota</taxon>
        <taxon>Bacillota incertae sedis</taxon>
        <taxon>Caldicellulosiruptorales</taxon>
        <taxon>Caldicellulosiruptoraceae</taxon>
        <taxon>Caldicellulosiruptor</taxon>
    </lineage>
</organism>
<dbReference type="GO" id="GO:0003677">
    <property type="term" value="F:DNA binding"/>
    <property type="evidence" value="ECO:0007669"/>
    <property type="project" value="UniProtKB-KW"/>
</dbReference>
<evidence type="ECO:0000313" key="11">
    <source>
        <dbReference type="EMBL" id="AEM74225.1"/>
    </source>
</evidence>
<dbReference type="EC" id="3.1.-.-" evidence="10"/>
<dbReference type="NCBIfam" id="TIGR00287">
    <property type="entry name" value="cas1"/>
    <property type="match status" value="1"/>
</dbReference>
<protein>
    <recommendedName>
        <fullName evidence="10">CRISPR-associated endonuclease Cas1</fullName>
        <ecNumber evidence="10">3.1.-.-</ecNumber>
    </recommendedName>
</protein>
<comment type="subunit">
    <text evidence="9 10">Homodimer, forms a heterotetramer with a Cas2 homodimer.</text>
</comment>
<dbReference type="HAMAP" id="MF_01470">
    <property type="entry name" value="Cas1"/>
    <property type="match status" value="1"/>
</dbReference>
<keyword evidence="6 10" id="KW-0051">Antiviral defense</keyword>
<sequence>MQTLFIDTQEGQLGKKDERLIFKNYSTGEERDIKILDIHDIVVLGRATITTPAIHLLMEKKVPVHYVGLDGKYKGSIIPALGKNINLRILQYKLDSGKKLELSKLFIAGKVKNQITMLFRWQKNYGIRLEEEIEQIKKIKKKLPSAQDIAELMGYEGAISKIYFEGFKKVLPPEFCFEERNRRPPRDVVNALLSFTYTIFLTQCITGAFLSGLDPYFGYLHSNVYGRPALALDLLEEIRPVADAFVLSLLRNEQLNNENFENKFGGVYLTDEGRRTFLRKIRDRLERQSSHILMKGNITFQKTVYLQFKVLVKYLIGDIERYIPLTYK</sequence>
<dbReference type="GO" id="GO:0046872">
    <property type="term" value="F:metal ion binding"/>
    <property type="evidence" value="ECO:0007669"/>
    <property type="project" value="UniProtKB-UniRule"/>
</dbReference>
<evidence type="ECO:0000256" key="3">
    <source>
        <dbReference type="ARBA" id="ARBA00022759"/>
    </source>
</evidence>
<evidence type="ECO:0000256" key="10">
    <source>
        <dbReference type="HAMAP-Rule" id="MF_01470"/>
    </source>
</evidence>
<dbReference type="AlphaFoldDB" id="G2PT66"/>
<dbReference type="HOGENOM" id="CLU_052779_1_0_9"/>
<keyword evidence="5 10" id="KW-0460">Magnesium</keyword>
<evidence type="ECO:0000256" key="8">
    <source>
        <dbReference type="ARBA" id="ARBA00023211"/>
    </source>
</evidence>
<gene>
    <name evidence="10" type="primary">cas1</name>
    <name evidence="11" type="ORF">Calla_1623</name>
</gene>
<dbReference type="GO" id="GO:0016787">
    <property type="term" value="F:hydrolase activity"/>
    <property type="evidence" value="ECO:0007669"/>
    <property type="project" value="UniProtKB-KW"/>
</dbReference>
<evidence type="ECO:0000256" key="7">
    <source>
        <dbReference type="ARBA" id="ARBA00023125"/>
    </source>
</evidence>
<proteinExistence type="inferred from homology"/>
<dbReference type="GO" id="GO:0043571">
    <property type="term" value="P:maintenance of CRISPR repeat elements"/>
    <property type="evidence" value="ECO:0007669"/>
    <property type="project" value="UniProtKB-UniRule"/>
</dbReference>
<dbReference type="KEGG" id="clc:Calla_1623"/>
<dbReference type="Pfam" id="PF01867">
    <property type="entry name" value="Cas_Cas1"/>
    <property type="match status" value="1"/>
</dbReference>
<comment type="function">
    <text evidence="10">CRISPR (clustered regularly interspaced short palindromic repeat), is an adaptive immune system that provides protection against mobile genetic elements (viruses, transposable elements and conjugative plasmids). CRISPR clusters contain spacers, sequences complementary to antecedent mobile elements, and target invading nucleic acids. CRISPR clusters are transcribed and processed into CRISPR RNA (crRNA). Acts as a dsDNA endonuclease. Involved in the integration of spacer DNA into the CRISPR cassette.</text>
</comment>
<feature type="binding site" evidence="10">
    <location>
        <position position="236"/>
    </location>
    <ligand>
        <name>Mn(2+)</name>
        <dbReference type="ChEBI" id="CHEBI:29035"/>
    </ligand>
</feature>
<keyword evidence="3 10" id="KW-0255">Endonuclease</keyword>
<comment type="similarity">
    <text evidence="10">Belongs to the CRISPR-associated endonuclease Cas1 family.</text>
</comment>
<evidence type="ECO:0000256" key="5">
    <source>
        <dbReference type="ARBA" id="ARBA00022842"/>
    </source>
</evidence>
<evidence type="ECO:0000256" key="4">
    <source>
        <dbReference type="ARBA" id="ARBA00022801"/>
    </source>
</evidence>
<dbReference type="Gene3D" id="3.100.10.20">
    <property type="entry name" value="CRISPR-associated endonuclease Cas1, N-terminal domain"/>
    <property type="match status" value="1"/>
</dbReference>
<name>G2PT66_9FIRM</name>
<keyword evidence="2 10" id="KW-0479">Metal-binding</keyword>
<feature type="binding site" evidence="10">
    <location>
        <position position="156"/>
    </location>
    <ligand>
        <name>Mn(2+)</name>
        <dbReference type="ChEBI" id="CHEBI:29035"/>
    </ligand>
</feature>
<dbReference type="PANTHER" id="PTHR34353:SF2">
    <property type="entry name" value="CRISPR-ASSOCIATED ENDONUCLEASE CAS1 1"/>
    <property type="match status" value="1"/>
</dbReference>
<dbReference type="Gene3D" id="1.20.120.920">
    <property type="entry name" value="CRISPR-associated endonuclease Cas1, C-terminal domain"/>
    <property type="match status" value="1"/>
</dbReference>
<evidence type="ECO:0000256" key="2">
    <source>
        <dbReference type="ARBA" id="ARBA00022723"/>
    </source>
</evidence>
<evidence type="ECO:0000256" key="9">
    <source>
        <dbReference type="ARBA" id="ARBA00038592"/>
    </source>
</evidence>
<dbReference type="GO" id="GO:0004519">
    <property type="term" value="F:endonuclease activity"/>
    <property type="evidence" value="ECO:0007669"/>
    <property type="project" value="UniProtKB-UniRule"/>
</dbReference>
<dbReference type="PANTHER" id="PTHR34353">
    <property type="entry name" value="CRISPR-ASSOCIATED ENDONUCLEASE CAS1 1"/>
    <property type="match status" value="1"/>
</dbReference>
<feature type="binding site" evidence="10">
    <location>
        <position position="221"/>
    </location>
    <ligand>
        <name>Mn(2+)</name>
        <dbReference type="ChEBI" id="CHEBI:29035"/>
    </ligand>
</feature>
<keyword evidence="7 10" id="KW-0238">DNA-binding</keyword>
<evidence type="ECO:0000256" key="6">
    <source>
        <dbReference type="ARBA" id="ARBA00023118"/>
    </source>
</evidence>
<reference evidence="11 12" key="1">
    <citation type="submission" date="2011-08" db="EMBL/GenBank/DDBJ databases">
        <title>Complete sequence of Caldicellulosiruptor lactoaceticus 6A.</title>
        <authorList>
            <consortium name="US DOE Joint Genome Institute"/>
            <person name="Lucas S."/>
            <person name="Han J."/>
            <person name="Lapidus A."/>
            <person name="Cheng J.-F."/>
            <person name="Goodwin L."/>
            <person name="Pitluck S."/>
            <person name="Peters L."/>
            <person name="Davenport K."/>
            <person name="Detter J.C."/>
            <person name="Han C."/>
            <person name="Tapia R."/>
            <person name="Land M."/>
            <person name="Hauser L."/>
            <person name="Kyrpides N."/>
            <person name="Ivanova N."/>
            <person name="Ovchinnikova G."/>
            <person name="Pagani I."/>
            <person name="Blumer-Schuette S.E."/>
            <person name="Kelly R.M."/>
            <person name="Woyke T."/>
        </authorList>
    </citation>
    <scope>NUCLEOTIDE SEQUENCE [LARGE SCALE GENOMIC DNA]</scope>
    <source>
        <strain evidence="11 12">6A</strain>
    </source>
</reference>
<dbReference type="EMBL" id="CP003001">
    <property type="protein sequence ID" value="AEM74225.1"/>
    <property type="molecule type" value="Genomic_DNA"/>
</dbReference>
<keyword evidence="4 10" id="KW-0378">Hydrolase</keyword>
<dbReference type="InterPro" id="IPR042211">
    <property type="entry name" value="CRISPR-assoc_Cas1_N"/>
</dbReference>
<keyword evidence="8 10" id="KW-0464">Manganese</keyword>
<dbReference type="Proteomes" id="UP000009257">
    <property type="component" value="Chromosome"/>
</dbReference>
<dbReference type="CDD" id="cd09634">
    <property type="entry name" value="Cas1_I-II-III"/>
    <property type="match status" value="1"/>
</dbReference>
<comment type="cofactor">
    <cofactor evidence="10">
        <name>Mg(2+)</name>
        <dbReference type="ChEBI" id="CHEBI:18420"/>
    </cofactor>
    <cofactor evidence="10">
        <name>Mn(2+)</name>
        <dbReference type="ChEBI" id="CHEBI:29035"/>
    </cofactor>
</comment>
<dbReference type="InterPro" id="IPR002729">
    <property type="entry name" value="CRISPR-assoc_Cas1"/>
</dbReference>
<dbReference type="GO" id="GO:0051607">
    <property type="term" value="P:defense response to virus"/>
    <property type="evidence" value="ECO:0007669"/>
    <property type="project" value="UniProtKB-UniRule"/>
</dbReference>
<dbReference type="InterPro" id="IPR050646">
    <property type="entry name" value="Cas1"/>
</dbReference>
<dbReference type="RefSeq" id="WP_014042847.1">
    <property type="nucleotide sequence ID" value="NC_015949.1"/>
</dbReference>
<dbReference type="InterPro" id="IPR042206">
    <property type="entry name" value="CRISPR-assoc_Cas1_C"/>
</dbReference>